<organism evidence="1 2">
    <name type="scientific">Nocardioides kongjuensis</name>
    <dbReference type="NCBI Taxonomy" id="349522"/>
    <lineage>
        <taxon>Bacteria</taxon>
        <taxon>Bacillati</taxon>
        <taxon>Actinomycetota</taxon>
        <taxon>Actinomycetes</taxon>
        <taxon>Propionibacteriales</taxon>
        <taxon>Nocardioidaceae</taxon>
        <taxon>Nocardioides</taxon>
    </lineage>
</organism>
<gene>
    <name evidence="1" type="ORF">BJ958_004290</name>
</gene>
<accession>A0A852RY17</accession>
<keyword evidence="2" id="KW-1185">Reference proteome</keyword>
<dbReference type="AlphaFoldDB" id="A0A852RY17"/>
<dbReference type="EMBL" id="JACCBF010000001">
    <property type="protein sequence ID" value="NYD32744.1"/>
    <property type="molecule type" value="Genomic_DNA"/>
</dbReference>
<evidence type="ECO:0000313" key="2">
    <source>
        <dbReference type="Proteomes" id="UP000582231"/>
    </source>
</evidence>
<sequence length="38" mass="4495">MVTNPRTAIMGIKFKTSPRLTERWPIRRFYRLDGDVTA</sequence>
<reference evidence="1 2" key="1">
    <citation type="submission" date="2020-07" db="EMBL/GenBank/DDBJ databases">
        <title>Sequencing the genomes of 1000 actinobacteria strains.</title>
        <authorList>
            <person name="Klenk H.-P."/>
        </authorList>
    </citation>
    <scope>NUCLEOTIDE SEQUENCE [LARGE SCALE GENOMIC DNA]</scope>
    <source>
        <strain evidence="1 2">DSM 19082</strain>
    </source>
</reference>
<dbReference type="Proteomes" id="UP000582231">
    <property type="component" value="Unassembled WGS sequence"/>
</dbReference>
<comment type="caution">
    <text evidence="1">The sequence shown here is derived from an EMBL/GenBank/DDBJ whole genome shotgun (WGS) entry which is preliminary data.</text>
</comment>
<proteinExistence type="predicted"/>
<protein>
    <submittedName>
        <fullName evidence="1">Uncharacterized protein</fullName>
    </submittedName>
</protein>
<evidence type="ECO:0000313" key="1">
    <source>
        <dbReference type="EMBL" id="NYD32744.1"/>
    </source>
</evidence>
<name>A0A852RY17_9ACTN</name>